<sequence>MKRRPRPRLTTGDEDAVIIAAIQNNPFSNAAAIREALHLDVCAQTVRSSLHEAGIQHRVPAIKERLTEQHSTGLLQFAQQYVGESLEFWLRVVFTDEKTFASTNHGKIHLWLPNSTRYDRAHIYEVARSGHMWRGAVFTAGITAGTAGSVITAGVSIGNGQ</sequence>
<feature type="domain" description="Transposase Tc1-like" evidence="1">
    <location>
        <begin position="17"/>
        <end position="82"/>
    </location>
</feature>
<name>A0A8J5K5T5_HOMAM</name>
<protein>
    <submittedName>
        <fullName evidence="2">Putative Transposable element Tc1 transposase-like 46</fullName>
    </submittedName>
</protein>
<dbReference type="GO" id="GO:0006313">
    <property type="term" value="P:DNA transposition"/>
    <property type="evidence" value="ECO:0007669"/>
    <property type="project" value="InterPro"/>
</dbReference>
<dbReference type="AlphaFoldDB" id="A0A8J5K5T5"/>
<reference evidence="2" key="1">
    <citation type="journal article" date="2021" name="Sci. Adv.">
        <title>The American lobster genome reveals insights on longevity, neural, and immune adaptations.</title>
        <authorList>
            <person name="Polinski J.M."/>
            <person name="Zimin A.V."/>
            <person name="Clark K.F."/>
            <person name="Kohn A.B."/>
            <person name="Sadowski N."/>
            <person name="Timp W."/>
            <person name="Ptitsyn A."/>
            <person name="Khanna P."/>
            <person name="Romanova D.Y."/>
            <person name="Williams P."/>
            <person name="Greenwood S.J."/>
            <person name="Moroz L.L."/>
            <person name="Walt D.R."/>
            <person name="Bodnar A.G."/>
        </authorList>
    </citation>
    <scope>NUCLEOTIDE SEQUENCE</scope>
    <source>
        <strain evidence="2">GMGI-L3</strain>
    </source>
</reference>
<organism evidence="2 3">
    <name type="scientific">Homarus americanus</name>
    <name type="common">American lobster</name>
    <dbReference type="NCBI Taxonomy" id="6706"/>
    <lineage>
        <taxon>Eukaryota</taxon>
        <taxon>Metazoa</taxon>
        <taxon>Ecdysozoa</taxon>
        <taxon>Arthropoda</taxon>
        <taxon>Crustacea</taxon>
        <taxon>Multicrustacea</taxon>
        <taxon>Malacostraca</taxon>
        <taxon>Eumalacostraca</taxon>
        <taxon>Eucarida</taxon>
        <taxon>Decapoda</taxon>
        <taxon>Pleocyemata</taxon>
        <taxon>Astacidea</taxon>
        <taxon>Nephropoidea</taxon>
        <taxon>Nephropidae</taxon>
        <taxon>Homarus</taxon>
    </lineage>
</organism>
<keyword evidence="3" id="KW-1185">Reference proteome</keyword>
<dbReference type="Pfam" id="PF01498">
    <property type="entry name" value="HTH_Tnp_Tc3_2"/>
    <property type="match status" value="1"/>
</dbReference>
<proteinExistence type="predicted"/>
<comment type="caution">
    <text evidence="2">The sequence shown here is derived from an EMBL/GenBank/DDBJ whole genome shotgun (WGS) entry which is preliminary data.</text>
</comment>
<dbReference type="GO" id="GO:0003677">
    <property type="term" value="F:DNA binding"/>
    <property type="evidence" value="ECO:0007669"/>
    <property type="project" value="InterPro"/>
</dbReference>
<evidence type="ECO:0000259" key="1">
    <source>
        <dbReference type="Pfam" id="PF01498"/>
    </source>
</evidence>
<gene>
    <name evidence="2" type="primary">tc1a-L46</name>
    <name evidence="2" type="ORF">Hamer_G012248</name>
</gene>
<dbReference type="Proteomes" id="UP000747542">
    <property type="component" value="Unassembled WGS sequence"/>
</dbReference>
<evidence type="ECO:0000313" key="3">
    <source>
        <dbReference type="Proteomes" id="UP000747542"/>
    </source>
</evidence>
<evidence type="ECO:0000313" key="2">
    <source>
        <dbReference type="EMBL" id="KAG7170026.1"/>
    </source>
</evidence>
<dbReference type="InterPro" id="IPR036397">
    <property type="entry name" value="RNaseH_sf"/>
</dbReference>
<dbReference type="GO" id="GO:0015074">
    <property type="term" value="P:DNA integration"/>
    <property type="evidence" value="ECO:0007669"/>
    <property type="project" value="InterPro"/>
</dbReference>
<dbReference type="Gene3D" id="3.30.420.10">
    <property type="entry name" value="Ribonuclease H-like superfamily/Ribonuclease H"/>
    <property type="match status" value="1"/>
</dbReference>
<dbReference type="InterPro" id="IPR002492">
    <property type="entry name" value="Transposase_Tc1-like"/>
</dbReference>
<dbReference type="EMBL" id="JAHLQT010014894">
    <property type="protein sequence ID" value="KAG7170026.1"/>
    <property type="molecule type" value="Genomic_DNA"/>
</dbReference>
<accession>A0A8J5K5T5</accession>